<proteinExistence type="predicted"/>
<dbReference type="InterPro" id="IPR036188">
    <property type="entry name" value="FAD/NAD-bd_sf"/>
</dbReference>
<dbReference type="STRING" id="246404.A0A507FHH0"/>
<protein>
    <submittedName>
        <fullName evidence="4">Uncharacterized protein</fullName>
    </submittedName>
</protein>
<feature type="region of interest" description="Disordered" evidence="1">
    <location>
        <begin position="174"/>
        <end position="203"/>
    </location>
</feature>
<dbReference type="InterPro" id="IPR032151">
    <property type="entry name" value="CFAP61_N"/>
</dbReference>
<dbReference type="SUPFAM" id="SSF51905">
    <property type="entry name" value="FAD/NAD(P)-binding domain"/>
    <property type="match status" value="1"/>
</dbReference>
<keyword evidence="5" id="KW-1185">Reference proteome</keyword>
<comment type="caution">
    <text evidence="4">The sequence shown here is derived from an EMBL/GenBank/DDBJ whole genome shotgun (WGS) entry which is preliminary data.</text>
</comment>
<evidence type="ECO:0000313" key="5">
    <source>
        <dbReference type="Proteomes" id="UP000320333"/>
    </source>
</evidence>
<organism evidence="4 5">
    <name type="scientific">Chytriomyces confervae</name>
    <dbReference type="NCBI Taxonomy" id="246404"/>
    <lineage>
        <taxon>Eukaryota</taxon>
        <taxon>Fungi</taxon>
        <taxon>Fungi incertae sedis</taxon>
        <taxon>Chytridiomycota</taxon>
        <taxon>Chytridiomycota incertae sedis</taxon>
        <taxon>Chytridiomycetes</taxon>
        <taxon>Chytridiales</taxon>
        <taxon>Chytriomycetaceae</taxon>
        <taxon>Chytriomyces</taxon>
    </lineage>
</organism>
<dbReference type="PANTHER" id="PTHR21178:SF8">
    <property type="entry name" value="CILIA- AND FLAGELLA-ASSOCIATED PROTEIN 61"/>
    <property type="match status" value="1"/>
</dbReference>
<evidence type="ECO:0000313" key="4">
    <source>
        <dbReference type="EMBL" id="TPX75085.1"/>
    </source>
</evidence>
<dbReference type="Gene3D" id="3.50.50.60">
    <property type="entry name" value="FAD/NAD(P)-binding domain"/>
    <property type="match status" value="2"/>
</dbReference>
<evidence type="ECO:0000259" key="2">
    <source>
        <dbReference type="Pfam" id="PF16092"/>
    </source>
</evidence>
<dbReference type="PANTHER" id="PTHR21178">
    <property type="entry name" value="CILIA- AND FLAGELLA-ASSOCIATED PROTEIN 61"/>
    <property type="match status" value="1"/>
</dbReference>
<dbReference type="Proteomes" id="UP000320333">
    <property type="component" value="Unassembled WGS sequence"/>
</dbReference>
<dbReference type="Pfam" id="PF23150">
    <property type="entry name" value="CFAP61_dimer"/>
    <property type="match status" value="1"/>
</dbReference>
<accession>A0A507FHH0</accession>
<dbReference type="AlphaFoldDB" id="A0A507FHH0"/>
<name>A0A507FHH0_9FUNG</name>
<dbReference type="InterPro" id="IPR056299">
    <property type="entry name" value="CFAP61_dimer"/>
</dbReference>
<evidence type="ECO:0000256" key="1">
    <source>
        <dbReference type="SAM" id="MobiDB-lite"/>
    </source>
</evidence>
<evidence type="ECO:0000259" key="3">
    <source>
        <dbReference type="Pfam" id="PF23150"/>
    </source>
</evidence>
<dbReference type="EMBL" id="QEAP01000096">
    <property type="protein sequence ID" value="TPX75085.1"/>
    <property type="molecule type" value="Genomic_DNA"/>
</dbReference>
<dbReference type="InterPro" id="IPR038884">
    <property type="entry name" value="CFAP61"/>
</dbReference>
<feature type="domain" description="Cilia- and flagella-associated protein 61 N-terminal" evidence="2">
    <location>
        <begin position="5"/>
        <end position="352"/>
    </location>
</feature>
<dbReference type="OrthoDB" id="382863at2759"/>
<dbReference type="Pfam" id="PF16092">
    <property type="entry name" value="CFAP61_N"/>
    <property type="match status" value="1"/>
</dbReference>
<feature type="domain" description="CFAP61 dimerisation" evidence="3">
    <location>
        <begin position="1055"/>
        <end position="1172"/>
    </location>
</feature>
<gene>
    <name evidence="4" type="ORF">CcCBS67573_g03643</name>
</gene>
<reference evidence="4 5" key="1">
    <citation type="journal article" date="2019" name="Sci. Rep.">
        <title>Comparative genomics of chytrid fungi reveal insights into the obligate biotrophic and pathogenic lifestyle of Synchytrium endobioticum.</title>
        <authorList>
            <person name="van de Vossenberg B.T.L.H."/>
            <person name="Warris S."/>
            <person name="Nguyen H.D.T."/>
            <person name="van Gent-Pelzer M.P.E."/>
            <person name="Joly D.L."/>
            <person name="van de Geest H.C."/>
            <person name="Bonants P.J.M."/>
            <person name="Smith D.S."/>
            <person name="Levesque C.A."/>
            <person name="van der Lee T.A.J."/>
        </authorList>
    </citation>
    <scope>NUCLEOTIDE SEQUENCE [LARGE SCALE GENOMIC DNA]</scope>
    <source>
        <strain evidence="4 5">CBS 675.73</strain>
    </source>
</reference>
<sequence>MQIVIRRAEQRDVPGIQLLTKEEVVAQSLKKRFGALNSIATLVDISPLSLVATDVQDTAIIGFCAFSNGPPPFVDFIIEKQEDATVSQRNSQSKFGTISKGNWEMWMRERYDCRDISIQNAKFLSYFVALPDNQIAFLDASLSTLFGLLPTVKHVCYFLPDIITLFAPLSSQKFIPQPPTPPPEEEDPAEQSSPHSSTHHLGLKKLKRKVKSMAMLMTLFRKPHGSGPGMQHLGDDRPVYFSEVQAKTGIAFAPFALQVCSKKDVFPTVKIRKGRVEDCDDLVPMFKKQNLLNGQNADHFLAELLESKNDAVKTLVAEIGGLVAGFMSLTNEVDQDLLAKTFDLDAFDNLIKDVPPDMLSTANGDHIKPISLGDGVTFMDPVALAATHLSLQTADPIRAALEANTAEGRAAAKAASLIAAQQAAIEEAKLLQLQCNVFCINLLCIEDAHANQGIEFVKAAFTLFPDRDYCVVTVPTGMPEIPMLRNFTMAQPRYGKMTSHCLYILNRFGCTEPVSVRPAQSTDFATVEQIVDGLAAQDEILVRFADSFKESESGIPKYKAFTADSGGQAIGVAILKKLTFASTISDQFDIEQFINLKITSLDEEHVVLRHLILNPLFSHQANWFLEEVMRMAGVGCLLYPIDESSRLDVSTRMLMGKELVPVKRRRQIMYSDGLRDGITVSQDLPFNLQITTSSLLYEPKITINSRIVVVGGSDTGIAFLEKLVYTPYLYFSNITLISASGIPSKPHSKSFVDTKCYSGIELKQLGLDHYVRVIRASTTEFDRVLKRVRLDNDAFITYDFLFLTPGVQFFASNISEEFESIGGVFNLSPRSYESYMKAVARFSGRDVSQTGRIMIYGRDLQVFVTVQESNVGITEILQHGIHPSWVIVVFPPLTTPSSCFDNQTVEDKMMQVLSHLGVQVLRDFKVTLWETSPSLLLTSITLTNKSDNTEQKFDQVEVFLYADSKSVDPDTFMSINDSCLVFDGLLVIDKYFRTQDPYIYAAGSITKYSSRYQTKWKHGFYDSKEVGVKLAETVMSFFDPIQLPQPLDDDETLLKFTESKKVYALLPGGLYYLHFDEPRLPSHTLEFMQKLPNYGRDLVINNDQYGYFRIRVDPHGFIRSLTYLGKREIPVDNYLCLYGLNERYLNRLSARFDEGVIADFVSFLSEAWAYPIFHDRFPSFIKDLREDMLKHDGDGIVDLVGRIKEIGREGEPIPELERDDLVKRFQASEERKVWDSQLFEFYLGSKVCASYP</sequence>